<evidence type="ECO:0000313" key="6">
    <source>
        <dbReference type="EMBL" id="GAH29418.1"/>
    </source>
</evidence>
<dbReference type="PANTHER" id="PTHR43257">
    <property type="entry name" value="PYRUVATE DEHYDROGENASE E1 COMPONENT BETA SUBUNIT"/>
    <property type="match status" value="1"/>
</dbReference>
<dbReference type="SUPFAM" id="SSF52922">
    <property type="entry name" value="TK C-terminal domain-like"/>
    <property type="match status" value="1"/>
</dbReference>
<keyword evidence="3" id="KW-0786">Thiamine pyrophosphate</keyword>
<reference evidence="6" key="1">
    <citation type="journal article" date="2014" name="Front. Microbiol.">
        <title>High frequency of phylogenetically diverse reductive dehalogenase-homologous genes in deep subseafloor sedimentary metagenomes.</title>
        <authorList>
            <person name="Kawai M."/>
            <person name="Futagami T."/>
            <person name="Toyoda A."/>
            <person name="Takaki Y."/>
            <person name="Nishi S."/>
            <person name="Hori S."/>
            <person name="Arai W."/>
            <person name="Tsubouchi T."/>
            <person name="Morono Y."/>
            <person name="Uchiyama I."/>
            <person name="Ito T."/>
            <person name="Fujiyama A."/>
            <person name="Inagaki F."/>
            <person name="Takami H."/>
        </authorList>
    </citation>
    <scope>NUCLEOTIDE SEQUENCE</scope>
    <source>
        <strain evidence="6">Expedition CK06-06</strain>
    </source>
</reference>
<organism evidence="6">
    <name type="scientific">marine sediment metagenome</name>
    <dbReference type="NCBI Taxonomy" id="412755"/>
    <lineage>
        <taxon>unclassified sequences</taxon>
        <taxon>metagenomes</taxon>
        <taxon>ecological metagenomes</taxon>
    </lineage>
</organism>
<protein>
    <recommendedName>
        <fullName evidence="7">Transketolase C-terminal domain-containing protein</fullName>
    </recommendedName>
</protein>
<evidence type="ECO:0000259" key="4">
    <source>
        <dbReference type="Pfam" id="PF02779"/>
    </source>
</evidence>
<proteinExistence type="predicted"/>
<dbReference type="PANTHER" id="PTHR43257:SF2">
    <property type="entry name" value="PYRUVATE DEHYDROGENASE E1 COMPONENT SUBUNIT BETA"/>
    <property type="match status" value="1"/>
</dbReference>
<evidence type="ECO:0008006" key="7">
    <source>
        <dbReference type="Google" id="ProtNLM"/>
    </source>
</evidence>
<sequence length="211" mass="23328">WLIVNRGGEQAAQHSQALHSLFSHIPGLKVVAPSTAYDAKGLLISAIRDPNPVVFIDDRWLYAFKDNVPEEIFEVPIGKGIIRKEGKDITLVSFSYMAVQSQIAANELKKEGIDIEFIDLRTIKPLDENLILQSVKKTGRLVVVDASWKTNSITAEVAAIVVEKAFSYLRAPIQRVNLPDTPAPASSSLESAYYINKNDIINAIKQNISTQ</sequence>
<dbReference type="Gene3D" id="3.40.50.920">
    <property type="match status" value="1"/>
</dbReference>
<dbReference type="EMBL" id="BARU01003974">
    <property type="protein sequence ID" value="GAH29418.1"/>
    <property type="molecule type" value="Genomic_DNA"/>
</dbReference>
<dbReference type="InterPro" id="IPR005475">
    <property type="entry name" value="Transketolase-like_Pyr-bd"/>
</dbReference>
<keyword evidence="2" id="KW-0560">Oxidoreductase</keyword>
<evidence type="ECO:0000256" key="2">
    <source>
        <dbReference type="ARBA" id="ARBA00023002"/>
    </source>
</evidence>
<dbReference type="FunFam" id="3.40.50.920:FF:000001">
    <property type="entry name" value="Pyruvate dehydrogenase E1 beta subunit"/>
    <property type="match status" value="1"/>
</dbReference>
<dbReference type="Pfam" id="PF02780">
    <property type="entry name" value="Transketolase_C"/>
    <property type="match status" value="1"/>
</dbReference>
<dbReference type="SUPFAM" id="SSF52518">
    <property type="entry name" value="Thiamin diphosphate-binding fold (THDP-binding)"/>
    <property type="match status" value="1"/>
</dbReference>
<dbReference type="AlphaFoldDB" id="X1G8R4"/>
<dbReference type="InterPro" id="IPR033248">
    <property type="entry name" value="Transketolase_C"/>
</dbReference>
<dbReference type="Pfam" id="PF02779">
    <property type="entry name" value="Transket_pyr"/>
    <property type="match status" value="1"/>
</dbReference>
<dbReference type="InterPro" id="IPR009014">
    <property type="entry name" value="Transketo_C/PFOR_II"/>
</dbReference>
<dbReference type="GO" id="GO:0016491">
    <property type="term" value="F:oxidoreductase activity"/>
    <property type="evidence" value="ECO:0007669"/>
    <property type="project" value="UniProtKB-KW"/>
</dbReference>
<comment type="cofactor">
    <cofactor evidence="1">
        <name>thiamine diphosphate</name>
        <dbReference type="ChEBI" id="CHEBI:58937"/>
    </cofactor>
</comment>
<comment type="caution">
    <text evidence="6">The sequence shown here is derived from an EMBL/GenBank/DDBJ whole genome shotgun (WGS) entry which is preliminary data.</text>
</comment>
<evidence type="ECO:0000259" key="5">
    <source>
        <dbReference type="Pfam" id="PF02780"/>
    </source>
</evidence>
<evidence type="ECO:0000256" key="3">
    <source>
        <dbReference type="ARBA" id="ARBA00023052"/>
    </source>
</evidence>
<feature type="domain" description="Transketolase-like pyrimidine-binding" evidence="4">
    <location>
        <begin position="8"/>
        <end position="62"/>
    </location>
</feature>
<feature type="domain" description="Transketolase C-terminal" evidence="5">
    <location>
        <begin position="78"/>
        <end position="200"/>
    </location>
</feature>
<gene>
    <name evidence="6" type="ORF">S03H2_08245</name>
</gene>
<feature type="non-terminal residue" evidence="6">
    <location>
        <position position="1"/>
    </location>
</feature>
<evidence type="ECO:0000256" key="1">
    <source>
        <dbReference type="ARBA" id="ARBA00001964"/>
    </source>
</evidence>
<name>X1G8R4_9ZZZZ</name>
<accession>X1G8R4</accession>
<dbReference type="InterPro" id="IPR029061">
    <property type="entry name" value="THDP-binding"/>
</dbReference>
<dbReference type="Gene3D" id="3.40.50.970">
    <property type="match status" value="1"/>
</dbReference>